<dbReference type="EMBL" id="AKHW03003682">
    <property type="protein sequence ID" value="KYO33707.1"/>
    <property type="molecule type" value="Genomic_DNA"/>
</dbReference>
<accession>A0A151NAC4</accession>
<gene>
    <name evidence="1" type="ORF">Y1Q_0008836</name>
</gene>
<proteinExistence type="predicted"/>
<dbReference type="AlphaFoldDB" id="A0A151NAC4"/>
<sequence length="90" mass="9734">MARSREAGRGEAAGSPQLAALAVAGPWQHVATGSDVPRNSAEEGRSSLPFTLRNPNLGVSVVDQQRNFFKADQLLISPAAKKYYRDSFVF</sequence>
<name>A0A151NAC4_ALLMI</name>
<evidence type="ECO:0000313" key="2">
    <source>
        <dbReference type="Proteomes" id="UP000050525"/>
    </source>
</evidence>
<dbReference type="Proteomes" id="UP000050525">
    <property type="component" value="Unassembled WGS sequence"/>
</dbReference>
<comment type="caution">
    <text evidence="1">The sequence shown here is derived from an EMBL/GenBank/DDBJ whole genome shotgun (WGS) entry which is preliminary data.</text>
</comment>
<protein>
    <submittedName>
        <fullName evidence="1">Uncharacterized protein</fullName>
    </submittedName>
</protein>
<keyword evidence="2" id="KW-1185">Reference proteome</keyword>
<reference evidence="1 2" key="1">
    <citation type="journal article" date="2012" name="Genome Biol.">
        <title>Sequencing three crocodilian genomes to illuminate the evolution of archosaurs and amniotes.</title>
        <authorList>
            <person name="St John J.A."/>
            <person name="Braun E.L."/>
            <person name="Isberg S.R."/>
            <person name="Miles L.G."/>
            <person name="Chong A.Y."/>
            <person name="Gongora J."/>
            <person name="Dalzell P."/>
            <person name="Moran C."/>
            <person name="Bed'hom B."/>
            <person name="Abzhanov A."/>
            <person name="Burgess S.C."/>
            <person name="Cooksey A.M."/>
            <person name="Castoe T.A."/>
            <person name="Crawford N.G."/>
            <person name="Densmore L.D."/>
            <person name="Drew J.C."/>
            <person name="Edwards S.V."/>
            <person name="Faircloth B.C."/>
            <person name="Fujita M.K."/>
            <person name="Greenwold M.J."/>
            <person name="Hoffmann F.G."/>
            <person name="Howard J.M."/>
            <person name="Iguchi T."/>
            <person name="Janes D.E."/>
            <person name="Khan S.Y."/>
            <person name="Kohno S."/>
            <person name="de Koning A.J."/>
            <person name="Lance S.L."/>
            <person name="McCarthy F.M."/>
            <person name="McCormack J.E."/>
            <person name="Merchant M.E."/>
            <person name="Peterson D.G."/>
            <person name="Pollock D.D."/>
            <person name="Pourmand N."/>
            <person name="Raney B.J."/>
            <person name="Roessler K.A."/>
            <person name="Sanford J.R."/>
            <person name="Sawyer R.H."/>
            <person name="Schmidt C.J."/>
            <person name="Triplett E.W."/>
            <person name="Tuberville T.D."/>
            <person name="Venegas-Anaya M."/>
            <person name="Howard J.T."/>
            <person name="Jarvis E.D."/>
            <person name="Guillette L.J.Jr."/>
            <person name="Glenn T.C."/>
            <person name="Green R.E."/>
            <person name="Ray D.A."/>
        </authorList>
    </citation>
    <scope>NUCLEOTIDE SEQUENCE [LARGE SCALE GENOMIC DNA]</scope>
    <source>
        <strain evidence="1">KSC_2009_1</strain>
    </source>
</reference>
<evidence type="ECO:0000313" key="1">
    <source>
        <dbReference type="EMBL" id="KYO33707.1"/>
    </source>
</evidence>
<organism evidence="1 2">
    <name type="scientific">Alligator mississippiensis</name>
    <name type="common">American alligator</name>
    <dbReference type="NCBI Taxonomy" id="8496"/>
    <lineage>
        <taxon>Eukaryota</taxon>
        <taxon>Metazoa</taxon>
        <taxon>Chordata</taxon>
        <taxon>Craniata</taxon>
        <taxon>Vertebrata</taxon>
        <taxon>Euteleostomi</taxon>
        <taxon>Archelosauria</taxon>
        <taxon>Archosauria</taxon>
        <taxon>Crocodylia</taxon>
        <taxon>Alligatoridae</taxon>
        <taxon>Alligatorinae</taxon>
        <taxon>Alligator</taxon>
    </lineage>
</organism>